<evidence type="ECO:0000313" key="2">
    <source>
        <dbReference type="Proteomes" id="UP001515480"/>
    </source>
</evidence>
<evidence type="ECO:0000313" key="1">
    <source>
        <dbReference type="EMBL" id="KAL1528428.1"/>
    </source>
</evidence>
<proteinExistence type="predicted"/>
<dbReference type="EMBL" id="JBGBPQ010000002">
    <property type="protein sequence ID" value="KAL1528428.1"/>
    <property type="molecule type" value="Genomic_DNA"/>
</dbReference>
<dbReference type="Gene3D" id="3.30.40.220">
    <property type="match status" value="1"/>
</dbReference>
<comment type="caution">
    <text evidence="1">The sequence shown here is derived from an EMBL/GenBank/DDBJ whole genome shotgun (WGS) entry which is preliminary data.</text>
</comment>
<organism evidence="1 2">
    <name type="scientific">Prymnesium parvum</name>
    <name type="common">Toxic golden alga</name>
    <dbReference type="NCBI Taxonomy" id="97485"/>
    <lineage>
        <taxon>Eukaryota</taxon>
        <taxon>Haptista</taxon>
        <taxon>Haptophyta</taxon>
        <taxon>Prymnesiophyceae</taxon>
        <taxon>Prymnesiales</taxon>
        <taxon>Prymnesiaceae</taxon>
        <taxon>Prymnesium</taxon>
    </lineage>
</organism>
<accession>A0AB34K573</accession>
<reference evidence="1 2" key="1">
    <citation type="journal article" date="2024" name="Science">
        <title>Giant polyketide synthase enzymes in the biosynthesis of giant marine polyether toxins.</title>
        <authorList>
            <person name="Fallon T.R."/>
            <person name="Shende V.V."/>
            <person name="Wierzbicki I.H."/>
            <person name="Pendleton A.L."/>
            <person name="Watervoot N.F."/>
            <person name="Auber R.P."/>
            <person name="Gonzalez D.J."/>
            <person name="Wisecaver J.H."/>
            <person name="Moore B.S."/>
        </authorList>
    </citation>
    <scope>NUCLEOTIDE SEQUENCE [LARGE SCALE GENOMIC DNA]</scope>
    <source>
        <strain evidence="1 2">12B1</strain>
    </source>
</reference>
<protein>
    <recommendedName>
        <fullName evidence="3">HNH nuclease domain-containing protein</fullName>
    </recommendedName>
</protein>
<dbReference type="AlphaFoldDB" id="A0AB34K573"/>
<sequence length="371" mass="40685">MKRLRQAEETGGEVAVLCFACRHSSNRTKQQGIAGFFSSNRPTPSEQSDATRQCSRCLRVMAQPVVDRSGLAPPAAASRVLPQIVRIRSYQRVAEQQGVPFLLSERAGIALMREACVLCGARPPTEGHGLTRLRVWPEGTTPLSAEEKRPRGLTRGAGFMGPFHLQNLAPACSTCNLMKGARRVRAFVEACRHIATHRSGEGFGSYPHRFRNNTSRRCRSSYITASSTHNKTHALSNEAFNAIVARPCHYCGKESKPPHHHNGLDRLDSSCRVYTAETCVSCCGDCNVMKYTHTEQFFLKHVRAVALHNVGVEHWPGDVDSDDGEDDGDGVVIESDELNRFTDDLDSNVVAGSSSAPTTSINPFSEFAFAP</sequence>
<keyword evidence="2" id="KW-1185">Reference proteome</keyword>
<dbReference type="Proteomes" id="UP001515480">
    <property type="component" value="Unassembled WGS sequence"/>
</dbReference>
<name>A0AB34K573_PRYPA</name>
<gene>
    <name evidence="1" type="ORF">AB1Y20_009776</name>
</gene>
<evidence type="ECO:0008006" key="3">
    <source>
        <dbReference type="Google" id="ProtNLM"/>
    </source>
</evidence>